<dbReference type="PANTHER" id="PTHR13032:SF6">
    <property type="entry name" value="MITOCHONDRIAL IMPORT INNER MEMBRANE TRANSLOCASE SUBUNIT TIM21"/>
    <property type="match status" value="1"/>
</dbReference>
<proteinExistence type="inferred from homology"/>
<name>A0A316U5Q3_9BASI</name>
<evidence type="ECO:0000256" key="1">
    <source>
        <dbReference type="ARBA" id="ARBA00004304"/>
    </source>
</evidence>
<keyword evidence="9" id="KW-0653">Protein transport</keyword>
<reference evidence="11 12" key="1">
    <citation type="journal article" date="2018" name="Mol. Biol. Evol.">
        <title>Broad Genomic Sampling Reveals a Smut Pathogenic Ancestry of the Fungal Clade Ustilaginomycotina.</title>
        <authorList>
            <person name="Kijpornyongpan T."/>
            <person name="Mondo S.J."/>
            <person name="Barry K."/>
            <person name="Sandor L."/>
            <person name="Lee J."/>
            <person name="Lipzen A."/>
            <person name="Pangilinan J."/>
            <person name="LaButti K."/>
            <person name="Hainaut M."/>
            <person name="Henrissat B."/>
            <person name="Grigoriev I.V."/>
            <person name="Spatafora J.W."/>
            <person name="Aime M.C."/>
        </authorList>
    </citation>
    <scope>NUCLEOTIDE SEQUENCE [LARGE SCALE GENOMIC DNA]</scope>
    <source>
        <strain evidence="11 12">MCA 4718</strain>
    </source>
</reference>
<evidence type="ECO:0000256" key="4">
    <source>
        <dbReference type="ARBA" id="ARBA00022692"/>
    </source>
</evidence>
<accession>A0A316U5Q3</accession>
<evidence type="ECO:0000256" key="3">
    <source>
        <dbReference type="ARBA" id="ARBA00020726"/>
    </source>
</evidence>
<dbReference type="InterPro" id="IPR013261">
    <property type="entry name" value="Tim21"/>
</dbReference>
<comment type="similarity">
    <text evidence="2 9">Belongs to the TIM21 family.</text>
</comment>
<keyword evidence="5" id="KW-0809">Transit peptide</keyword>
<feature type="compositionally biased region" description="Low complexity" evidence="10">
    <location>
        <begin position="41"/>
        <end position="52"/>
    </location>
</feature>
<dbReference type="GO" id="GO:0005744">
    <property type="term" value="C:TIM23 mitochondrial import inner membrane translocase complex"/>
    <property type="evidence" value="ECO:0007669"/>
    <property type="project" value="UniProtKB-UniRule"/>
</dbReference>
<evidence type="ECO:0000256" key="8">
    <source>
        <dbReference type="ARBA" id="ARBA00023136"/>
    </source>
</evidence>
<organism evidence="11 12">
    <name type="scientific">Pseudomicrostroma glucosiphilum</name>
    <dbReference type="NCBI Taxonomy" id="1684307"/>
    <lineage>
        <taxon>Eukaryota</taxon>
        <taxon>Fungi</taxon>
        <taxon>Dikarya</taxon>
        <taxon>Basidiomycota</taxon>
        <taxon>Ustilaginomycotina</taxon>
        <taxon>Exobasidiomycetes</taxon>
        <taxon>Microstromatales</taxon>
        <taxon>Microstromatales incertae sedis</taxon>
        <taxon>Pseudomicrostroma</taxon>
    </lineage>
</organism>
<evidence type="ECO:0000313" key="11">
    <source>
        <dbReference type="EMBL" id="PWN19791.1"/>
    </source>
</evidence>
<evidence type="ECO:0000256" key="5">
    <source>
        <dbReference type="ARBA" id="ARBA00022946"/>
    </source>
</evidence>
<keyword evidence="12" id="KW-1185">Reference proteome</keyword>
<dbReference type="GeneID" id="37012111"/>
<sequence length="388" mass="42178">MKEFKLDPSLSSSSSSSASSAASSSRSAAEQRQLLDELRQAASSSSSSAAAARFPSQPNATAERLLDSQGQRAPMPPGLGGSLLGDYPLPRRRGLVAKATGEGQSWQELKTGQKVARTAFKGSQVGLVLFGSAFTLVISYALLSELFAPNSPTVIYKDACRRVEDNKEIYEHLLPPFKFHTHSLSPVASSPTNLPSGRRRASPLPSSVVVADKSGQGDVMLLRFFVEARDKDRDWSYLERSRDWVRDQSRWVTSEAVQLVETIREKLAGEEVEEGEGGRSPLASLRDATTTDESKSSSSTSEPGVFSRTLSSGLSWLTPSFSTSGASKSLKGKREPGTFSSGEVHAELKMDAESGKWEYRRLWIDIPKSGTIGSRRVWIAKKEGDVKR</sequence>
<dbReference type="Pfam" id="PF08294">
    <property type="entry name" value="TIM21"/>
    <property type="match status" value="1"/>
</dbReference>
<dbReference type="AlphaFoldDB" id="A0A316U5Q3"/>
<dbReference type="STRING" id="1684307.A0A316U5Q3"/>
<comment type="subcellular location">
    <subcellularLocation>
        <location evidence="9">Mitochondrion inner membrane</location>
        <topology evidence="9">Single-pass membrane protein</topology>
    </subcellularLocation>
    <subcellularLocation>
        <location evidence="1">Mitochondrion membrane</location>
        <topology evidence="1">Single-pass membrane protein</topology>
    </subcellularLocation>
</comment>
<feature type="region of interest" description="Disordered" evidence="10">
    <location>
        <begin position="323"/>
        <end position="342"/>
    </location>
</feature>
<gene>
    <name evidence="11" type="ORF">BCV69DRAFT_250334</name>
</gene>
<evidence type="ECO:0000256" key="7">
    <source>
        <dbReference type="ARBA" id="ARBA00023128"/>
    </source>
</evidence>
<dbReference type="EMBL" id="KZ819330">
    <property type="protein sequence ID" value="PWN19791.1"/>
    <property type="molecule type" value="Genomic_DNA"/>
</dbReference>
<protein>
    <recommendedName>
        <fullName evidence="3 9">Mitochondrial import inner membrane translocase subunit Tim21</fullName>
    </recommendedName>
</protein>
<evidence type="ECO:0000256" key="6">
    <source>
        <dbReference type="ARBA" id="ARBA00022989"/>
    </source>
</evidence>
<keyword evidence="7 9" id="KW-0496">Mitochondrion</keyword>
<evidence type="ECO:0000256" key="2">
    <source>
        <dbReference type="ARBA" id="ARBA00010867"/>
    </source>
</evidence>
<comment type="subunit">
    <text evidence="9">Component of the TIM23 complex.</text>
</comment>
<dbReference type="Gene3D" id="3.10.450.320">
    <property type="entry name" value="Mitochondrial import inner membrane translocase subunit Tim21"/>
    <property type="match status" value="1"/>
</dbReference>
<keyword evidence="8" id="KW-0472">Membrane</keyword>
<feature type="region of interest" description="Disordered" evidence="10">
    <location>
        <begin position="268"/>
        <end position="306"/>
    </location>
</feature>
<keyword evidence="9" id="KW-0999">Mitochondrion inner membrane</keyword>
<feature type="region of interest" description="Disordered" evidence="10">
    <location>
        <begin position="1"/>
        <end position="84"/>
    </location>
</feature>
<dbReference type="OrthoDB" id="436405at2759"/>
<dbReference type="GO" id="GO:0030150">
    <property type="term" value="P:protein import into mitochondrial matrix"/>
    <property type="evidence" value="ECO:0007669"/>
    <property type="project" value="UniProtKB-UniRule"/>
</dbReference>
<comment type="function">
    <text evidence="9">Essential component of the TIM23 complex, a complex that mediates the translocation of transit peptide-containing proteins across the mitochondrial inner membrane.</text>
</comment>
<evidence type="ECO:0000256" key="10">
    <source>
        <dbReference type="SAM" id="MobiDB-lite"/>
    </source>
</evidence>
<keyword evidence="4" id="KW-0812">Transmembrane</keyword>
<evidence type="ECO:0000313" key="12">
    <source>
        <dbReference type="Proteomes" id="UP000245942"/>
    </source>
</evidence>
<dbReference type="InterPro" id="IPR038552">
    <property type="entry name" value="Tim21_IMS_sf"/>
</dbReference>
<keyword evidence="6" id="KW-1133">Transmembrane helix</keyword>
<feature type="compositionally biased region" description="Low complexity" evidence="10">
    <location>
        <begin position="9"/>
        <end position="28"/>
    </location>
</feature>
<keyword evidence="9" id="KW-0811">Translocation</keyword>
<dbReference type="Proteomes" id="UP000245942">
    <property type="component" value="Unassembled WGS sequence"/>
</dbReference>
<dbReference type="RefSeq" id="XP_025346951.1">
    <property type="nucleotide sequence ID" value="XM_025490377.1"/>
</dbReference>
<evidence type="ECO:0000256" key="9">
    <source>
        <dbReference type="RuleBase" id="RU367142"/>
    </source>
</evidence>
<keyword evidence="9" id="KW-0813">Transport</keyword>
<dbReference type="PANTHER" id="PTHR13032">
    <property type="entry name" value="MITOCHONDRIAL IMPORT INNER MEMBRANE TRANSLOCASE SUBUNIT TIM21"/>
    <property type="match status" value="1"/>
</dbReference>